<dbReference type="Gene3D" id="3.30.160.20">
    <property type="match status" value="1"/>
</dbReference>
<dbReference type="EMBL" id="CP053452">
    <property type="protein sequence ID" value="QJW95997.1"/>
    <property type="molecule type" value="Genomic_DNA"/>
</dbReference>
<keyword evidence="4" id="KW-1185">Reference proteome</keyword>
<evidence type="ECO:0000313" key="3">
    <source>
        <dbReference type="EMBL" id="QJW95997.1"/>
    </source>
</evidence>
<name>A0A6M5YPL8_9BACT</name>
<dbReference type="RefSeq" id="WP_171471659.1">
    <property type="nucleotide sequence ID" value="NZ_CP053452.2"/>
</dbReference>
<reference evidence="4" key="1">
    <citation type="submission" date="2020-05" db="EMBL/GenBank/DDBJ databases">
        <title>Frigoriglobus tundricola gen. nov., sp. nov., a psychrotolerant cellulolytic planctomycete of the family Gemmataceae with two divergent copies of 16S rRNA gene.</title>
        <authorList>
            <person name="Kulichevskaya I.S."/>
            <person name="Ivanova A.A."/>
            <person name="Naumoff D.G."/>
            <person name="Beletsky A.V."/>
            <person name="Rijpstra W.I.C."/>
            <person name="Sinninghe Damste J.S."/>
            <person name="Mardanov A.V."/>
            <person name="Ravin N.V."/>
            <person name="Dedysh S.N."/>
        </authorList>
    </citation>
    <scope>NUCLEOTIDE SEQUENCE [LARGE SCALE GENOMIC DNA]</scope>
    <source>
        <strain evidence="4">PL17</strain>
    </source>
</reference>
<dbReference type="PANTHER" id="PTHR43804">
    <property type="entry name" value="LD18447P"/>
    <property type="match status" value="1"/>
</dbReference>
<dbReference type="InterPro" id="IPR045853">
    <property type="entry name" value="Pep_chain_release_fac_I_sf"/>
</dbReference>
<organism evidence="3 4">
    <name type="scientific">Frigoriglobus tundricola</name>
    <dbReference type="NCBI Taxonomy" id="2774151"/>
    <lineage>
        <taxon>Bacteria</taxon>
        <taxon>Pseudomonadati</taxon>
        <taxon>Planctomycetota</taxon>
        <taxon>Planctomycetia</taxon>
        <taxon>Gemmatales</taxon>
        <taxon>Gemmataceae</taxon>
        <taxon>Frigoriglobus</taxon>
    </lineage>
</organism>
<gene>
    <name evidence="3" type="ORF">FTUN_3551</name>
</gene>
<dbReference type="InterPro" id="IPR000352">
    <property type="entry name" value="Pep_chain_release_fac_I"/>
</dbReference>
<accession>A0A6M5YPL8</accession>
<feature type="domain" description="Prokaryotic-type class I peptide chain release factors" evidence="2">
    <location>
        <begin position="28"/>
        <end position="84"/>
    </location>
</feature>
<dbReference type="PANTHER" id="PTHR43804:SF6">
    <property type="entry name" value="CLASS I PEPTIDE CHAIN RELEASE FACTOR"/>
    <property type="match status" value="1"/>
</dbReference>
<dbReference type="InterPro" id="IPR050057">
    <property type="entry name" value="Prokaryotic/Mito_RF"/>
</dbReference>
<dbReference type="SUPFAM" id="SSF75620">
    <property type="entry name" value="Release factor"/>
    <property type="match status" value="1"/>
</dbReference>
<dbReference type="GO" id="GO:0003747">
    <property type="term" value="F:translation release factor activity"/>
    <property type="evidence" value="ECO:0007669"/>
    <property type="project" value="InterPro"/>
</dbReference>
<sequence>MAHSPPSAQGLPRATWSRLTEDQLLAQCDVDTYRASGPGGQKRNKTSSAVRLRHEPTGLIVIAEESRSQHENKAKALKRLWHALFLELRDPLPVGITPEVVAELPDYAAARDRSGRLHMSAKDPRFWPAVGVVLDVLAAVEARVADAATLLGVSTGNLIDFLQTEPKVWQEANRLRTVCGHKALR</sequence>
<evidence type="ECO:0000313" key="4">
    <source>
        <dbReference type="Proteomes" id="UP000503447"/>
    </source>
</evidence>
<protein>
    <submittedName>
        <fullName evidence="3">Peptide chain release factor 1</fullName>
    </submittedName>
</protein>
<dbReference type="KEGG" id="ftj:FTUN_3551"/>
<dbReference type="AlphaFoldDB" id="A0A6M5YPL8"/>
<evidence type="ECO:0000256" key="1">
    <source>
        <dbReference type="ARBA" id="ARBA00010835"/>
    </source>
</evidence>
<dbReference type="Proteomes" id="UP000503447">
    <property type="component" value="Chromosome"/>
</dbReference>
<comment type="similarity">
    <text evidence="1">Belongs to the prokaryotic/mitochondrial release factor family.</text>
</comment>
<proteinExistence type="inferred from homology"/>
<evidence type="ECO:0000259" key="2">
    <source>
        <dbReference type="Pfam" id="PF00472"/>
    </source>
</evidence>
<dbReference type="Pfam" id="PF00472">
    <property type="entry name" value="RF-1"/>
    <property type="match status" value="1"/>
</dbReference>